<dbReference type="Gene3D" id="1.20.5.620">
    <property type="entry name" value="F1F0 ATP synthase subunit B, membrane domain"/>
    <property type="match status" value="1"/>
</dbReference>
<dbReference type="Gene3D" id="6.10.250.660">
    <property type="match status" value="1"/>
</dbReference>
<accession>A0A1I2PF84</accession>
<name>A0A1I2PF84_9BACT</name>
<dbReference type="AlphaFoldDB" id="A0A1I2PF84"/>
<dbReference type="PANTHER" id="PTHR35794">
    <property type="entry name" value="CELL DIVISION PROTEIN DIVIVA"/>
    <property type="match status" value="1"/>
</dbReference>
<dbReference type="EMBL" id="FOPC01000001">
    <property type="protein sequence ID" value="SFG12081.1"/>
    <property type="molecule type" value="Genomic_DNA"/>
</dbReference>
<keyword evidence="5 7" id="KW-0175">Coiled coil</keyword>
<dbReference type="Pfam" id="PF05103">
    <property type="entry name" value="DivIVA"/>
    <property type="match status" value="1"/>
</dbReference>
<dbReference type="GO" id="GO:0005737">
    <property type="term" value="C:cytoplasm"/>
    <property type="evidence" value="ECO:0007669"/>
    <property type="project" value="UniProtKB-SubCell"/>
</dbReference>
<feature type="region of interest" description="Disordered" evidence="8">
    <location>
        <begin position="215"/>
        <end position="327"/>
    </location>
</feature>
<protein>
    <submittedName>
        <fullName evidence="9">Cell division initiation protein</fullName>
    </submittedName>
</protein>
<feature type="compositionally biased region" description="Basic and acidic residues" evidence="8">
    <location>
        <begin position="219"/>
        <end position="247"/>
    </location>
</feature>
<dbReference type="PANTHER" id="PTHR35794:SF2">
    <property type="entry name" value="CELL DIVISION PROTEIN DIVIVA"/>
    <property type="match status" value="1"/>
</dbReference>
<reference evidence="10" key="1">
    <citation type="submission" date="2016-10" db="EMBL/GenBank/DDBJ databases">
        <authorList>
            <person name="Varghese N."/>
            <person name="Submissions S."/>
        </authorList>
    </citation>
    <scope>NUCLEOTIDE SEQUENCE [LARGE SCALE GENOMIC DNA]</scope>
    <source>
        <strain evidence="10">DSM 19315</strain>
    </source>
</reference>
<evidence type="ECO:0000313" key="9">
    <source>
        <dbReference type="EMBL" id="SFG12081.1"/>
    </source>
</evidence>
<dbReference type="GO" id="GO:0051301">
    <property type="term" value="P:cell division"/>
    <property type="evidence" value="ECO:0007669"/>
    <property type="project" value="UniProtKB-KW"/>
</dbReference>
<feature type="compositionally biased region" description="Acidic residues" evidence="8">
    <location>
        <begin position="248"/>
        <end position="258"/>
    </location>
</feature>
<proteinExistence type="inferred from homology"/>
<feature type="coiled-coil region" evidence="7">
    <location>
        <begin position="29"/>
        <end position="113"/>
    </location>
</feature>
<dbReference type="RefSeq" id="WP_092788632.1">
    <property type="nucleotide sequence ID" value="NZ_FOPC01000001.1"/>
</dbReference>
<dbReference type="InterPro" id="IPR019933">
    <property type="entry name" value="DivIVA_domain"/>
</dbReference>
<organism evidence="9 10">
    <name type="scientific">Algoriphagus hitonicola</name>
    <dbReference type="NCBI Taxonomy" id="435880"/>
    <lineage>
        <taxon>Bacteria</taxon>
        <taxon>Pseudomonadati</taxon>
        <taxon>Bacteroidota</taxon>
        <taxon>Cytophagia</taxon>
        <taxon>Cytophagales</taxon>
        <taxon>Cyclobacteriaceae</taxon>
        <taxon>Algoriphagus</taxon>
    </lineage>
</organism>
<evidence type="ECO:0000256" key="4">
    <source>
        <dbReference type="ARBA" id="ARBA00022618"/>
    </source>
</evidence>
<evidence type="ECO:0000256" key="6">
    <source>
        <dbReference type="ARBA" id="ARBA00023306"/>
    </source>
</evidence>
<dbReference type="STRING" id="435880.SAMN04487988_101479"/>
<comment type="subcellular location">
    <subcellularLocation>
        <location evidence="1">Cytoplasm</location>
    </subcellularLocation>
</comment>
<keyword evidence="10" id="KW-1185">Reference proteome</keyword>
<evidence type="ECO:0000256" key="7">
    <source>
        <dbReference type="SAM" id="Coils"/>
    </source>
</evidence>
<evidence type="ECO:0000256" key="8">
    <source>
        <dbReference type="SAM" id="MobiDB-lite"/>
    </source>
</evidence>
<gene>
    <name evidence="9" type="ORF">SAMN04487988_101479</name>
</gene>
<dbReference type="NCBIfam" id="TIGR03544">
    <property type="entry name" value="DivI1A_domain"/>
    <property type="match status" value="1"/>
</dbReference>
<keyword evidence="3" id="KW-0963">Cytoplasm</keyword>
<comment type="similarity">
    <text evidence="2">Belongs to the DivIVA family.</text>
</comment>
<feature type="compositionally biased region" description="Polar residues" evidence="8">
    <location>
        <begin position="317"/>
        <end position="327"/>
    </location>
</feature>
<evidence type="ECO:0000256" key="3">
    <source>
        <dbReference type="ARBA" id="ARBA00022490"/>
    </source>
</evidence>
<evidence type="ECO:0000256" key="1">
    <source>
        <dbReference type="ARBA" id="ARBA00004496"/>
    </source>
</evidence>
<dbReference type="InterPro" id="IPR007793">
    <property type="entry name" value="DivIVA_fam"/>
</dbReference>
<evidence type="ECO:0000256" key="2">
    <source>
        <dbReference type="ARBA" id="ARBA00009008"/>
    </source>
</evidence>
<keyword evidence="6" id="KW-0131">Cell cycle</keyword>
<keyword evidence="4 9" id="KW-0132">Cell division</keyword>
<sequence length="327" mass="36874">MKITPAAIRQQSFETAFRGYEKKEVTTFLDEVSQVVEQLHQENLELKSKLQHVEAEAKRLKDVEDSLFRTLKTAEDTGASIIEEANEAADQIISEANETATNATAHVNQMMEEARKKAEEQASTIISAAELKAKETIVELRESMTGLVRSYEGLVEQREALVKSLKRISQDTINQIDLSEAHFSRIDAKAHQRAIDELSRSQVFTFVNIANLTSATGGRDQEDPEPVREEAPKTADKNREVNEKLEEVELTEEQEVEGIPDLAPKTEKINEEELELSEPVEEIEPEDISPEEVKPPVEVKPSEIKDPEPEQKKDSKNQSGSFFDQFD</sequence>
<dbReference type="Proteomes" id="UP000199642">
    <property type="component" value="Unassembled WGS sequence"/>
</dbReference>
<feature type="compositionally biased region" description="Basic and acidic residues" evidence="8">
    <location>
        <begin position="291"/>
        <end position="316"/>
    </location>
</feature>
<dbReference type="OrthoDB" id="9815492at2"/>
<feature type="compositionally biased region" description="Acidic residues" evidence="8">
    <location>
        <begin position="272"/>
        <end position="290"/>
    </location>
</feature>
<evidence type="ECO:0000256" key="5">
    <source>
        <dbReference type="ARBA" id="ARBA00023054"/>
    </source>
</evidence>
<evidence type="ECO:0000313" key="10">
    <source>
        <dbReference type="Proteomes" id="UP000199642"/>
    </source>
</evidence>